<dbReference type="InterPro" id="IPR045097">
    <property type="entry name" value="Thymidate_synth/dCMP_Mease"/>
</dbReference>
<evidence type="ECO:0000313" key="4">
    <source>
        <dbReference type="EMBL" id="SHH16343.1"/>
    </source>
</evidence>
<reference evidence="5" key="1">
    <citation type="submission" date="2016-11" db="EMBL/GenBank/DDBJ databases">
        <authorList>
            <person name="Varghese N."/>
            <person name="Submissions S."/>
        </authorList>
    </citation>
    <scope>NUCLEOTIDE SEQUENCE [LARGE SCALE GENOMIC DNA]</scope>
    <source>
        <strain evidence="5">CGMCC 1.6496</strain>
    </source>
</reference>
<evidence type="ECO:0000256" key="2">
    <source>
        <dbReference type="ARBA" id="ARBA00022679"/>
    </source>
</evidence>
<dbReference type="PANTHER" id="PTHR11548">
    <property type="entry name" value="THYMIDYLATE SYNTHASE 1"/>
    <property type="match status" value="1"/>
</dbReference>
<keyword evidence="5" id="KW-1185">Reference proteome</keyword>
<evidence type="ECO:0000256" key="1">
    <source>
        <dbReference type="ARBA" id="ARBA00022603"/>
    </source>
</evidence>
<dbReference type="GO" id="GO:0005829">
    <property type="term" value="C:cytosol"/>
    <property type="evidence" value="ECO:0007669"/>
    <property type="project" value="TreeGrafter"/>
</dbReference>
<sequence>MRFNNFHEAYIETLDTVYNEPQFYNAPRGNKSREKLSYHLTIENPIERICYLSSRKTNIVFNFAEALWYASGDNSLAFIGYYNKKMRAYSMNGKSLTGTAYGPKIFEFGNAKINQWNQIKDLLMNNDPDSKRAFIQIFDATELVIANNLDISCTLGLQFFVREGKLYMASFMRANDAFRGMVSDVFSFTWMQELMARELDLEIGEFFHHVGSIHIYQPDDYWTERVLAEASSVSKHKKAMFEFPRMPSGNNWPFIEMVLKYEALLRNDQISMTAIEIEQLDLPEYWKQVVLLFSLYQYIAYQRPMDDSLYHQLWPVYQHLVVNKWPILQSK</sequence>
<dbReference type="OrthoDB" id="7182974at2"/>
<keyword evidence="1" id="KW-0489">Methyltransferase</keyword>
<dbReference type="SUPFAM" id="SSF55831">
    <property type="entry name" value="Thymidylate synthase/dCMP hydroxymethylase"/>
    <property type="match status" value="1"/>
</dbReference>
<keyword evidence="2" id="KW-0808">Transferase</keyword>
<dbReference type="CDD" id="cd00351">
    <property type="entry name" value="TS_Pyrimidine_HMase"/>
    <property type="match status" value="1"/>
</dbReference>
<dbReference type="PANTHER" id="PTHR11548:SF9">
    <property type="entry name" value="THYMIDYLATE SYNTHASE"/>
    <property type="match status" value="1"/>
</dbReference>
<dbReference type="InterPro" id="IPR023451">
    <property type="entry name" value="Thymidate_synth/dCMP_Mease_dom"/>
</dbReference>
<dbReference type="InterPro" id="IPR036926">
    <property type="entry name" value="Thymidate_synth/dCMP_Mease_sf"/>
</dbReference>
<dbReference type="Proteomes" id="UP000184079">
    <property type="component" value="Unassembled WGS sequence"/>
</dbReference>
<dbReference type="GO" id="GO:0006231">
    <property type="term" value="P:dTMP biosynthetic process"/>
    <property type="evidence" value="ECO:0007669"/>
    <property type="project" value="TreeGrafter"/>
</dbReference>
<name>A0A1M5QRY3_9BACI</name>
<protein>
    <submittedName>
        <fullName evidence="4">Thymidylate synthase</fullName>
    </submittedName>
</protein>
<dbReference type="RefSeq" id="WP_073006635.1">
    <property type="nucleotide sequence ID" value="NZ_FQXD01000004.1"/>
</dbReference>
<accession>A0A1M5QRY3</accession>
<dbReference type="Gene3D" id="3.30.572.10">
    <property type="entry name" value="Thymidylate synthase/dCMP hydroxymethylase domain"/>
    <property type="match status" value="1"/>
</dbReference>
<dbReference type="GO" id="GO:0004799">
    <property type="term" value="F:thymidylate synthase activity"/>
    <property type="evidence" value="ECO:0007669"/>
    <property type="project" value="TreeGrafter"/>
</dbReference>
<organism evidence="4 5">
    <name type="scientific">Virgibacillus chiguensis</name>
    <dbReference type="NCBI Taxonomy" id="411959"/>
    <lineage>
        <taxon>Bacteria</taxon>
        <taxon>Bacillati</taxon>
        <taxon>Bacillota</taxon>
        <taxon>Bacilli</taxon>
        <taxon>Bacillales</taxon>
        <taxon>Bacillaceae</taxon>
        <taxon>Virgibacillus</taxon>
    </lineage>
</organism>
<proteinExistence type="predicted"/>
<feature type="domain" description="Thymidylate synthase/dCMP hydroxymethylase" evidence="3">
    <location>
        <begin position="9"/>
        <end position="217"/>
    </location>
</feature>
<gene>
    <name evidence="4" type="ORF">SAMN05421807_104236</name>
</gene>
<dbReference type="EMBL" id="FQXD01000004">
    <property type="protein sequence ID" value="SHH16343.1"/>
    <property type="molecule type" value="Genomic_DNA"/>
</dbReference>
<evidence type="ECO:0000313" key="5">
    <source>
        <dbReference type="Proteomes" id="UP000184079"/>
    </source>
</evidence>
<dbReference type="AlphaFoldDB" id="A0A1M5QRY3"/>
<dbReference type="GO" id="GO:0032259">
    <property type="term" value="P:methylation"/>
    <property type="evidence" value="ECO:0007669"/>
    <property type="project" value="UniProtKB-KW"/>
</dbReference>
<dbReference type="Pfam" id="PF00303">
    <property type="entry name" value="Thymidylat_synt"/>
    <property type="match status" value="1"/>
</dbReference>
<evidence type="ECO:0000259" key="3">
    <source>
        <dbReference type="Pfam" id="PF00303"/>
    </source>
</evidence>